<feature type="compositionally biased region" description="Basic and acidic residues" evidence="1">
    <location>
        <begin position="210"/>
        <end position="223"/>
    </location>
</feature>
<feature type="compositionally biased region" description="Basic residues" evidence="1">
    <location>
        <begin position="173"/>
        <end position="186"/>
    </location>
</feature>
<accession>A0ABD2VSQ0</accession>
<name>A0ABD2VSQ0_9HYME</name>
<feature type="compositionally biased region" description="Basic residues" evidence="1">
    <location>
        <begin position="94"/>
        <end position="104"/>
    </location>
</feature>
<dbReference type="AlphaFoldDB" id="A0ABD2VSQ0"/>
<protein>
    <submittedName>
        <fullName evidence="2">Uncharacterized protein</fullName>
    </submittedName>
</protein>
<proteinExistence type="predicted"/>
<feature type="region of interest" description="Disordered" evidence="1">
    <location>
        <begin position="153"/>
        <end position="186"/>
    </location>
</feature>
<organism evidence="2 3">
    <name type="scientific">Trichogramma kaykai</name>
    <dbReference type="NCBI Taxonomy" id="54128"/>
    <lineage>
        <taxon>Eukaryota</taxon>
        <taxon>Metazoa</taxon>
        <taxon>Ecdysozoa</taxon>
        <taxon>Arthropoda</taxon>
        <taxon>Hexapoda</taxon>
        <taxon>Insecta</taxon>
        <taxon>Pterygota</taxon>
        <taxon>Neoptera</taxon>
        <taxon>Endopterygota</taxon>
        <taxon>Hymenoptera</taxon>
        <taxon>Apocrita</taxon>
        <taxon>Proctotrupomorpha</taxon>
        <taxon>Chalcidoidea</taxon>
        <taxon>Trichogrammatidae</taxon>
        <taxon>Trichogramma</taxon>
    </lineage>
</organism>
<feature type="compositionally biased region" description="Low complexity" evidence="1">
    <location>
        <begin position="162"/>
        <end position="172"/>
    </location>
</feature>
<dbReference type="EMBL" id="JBJJXI010000192">
    <property type="protein sequence ID" value="KAL3383536.1"/>
    <property type="molecule type" value="Genomic_DNA"/>
</dbReference>
<keyword evidence="3" id="KW-1185">Reference proteome</keyword>
<comment type="caution">
    <text evidence="2">The sequence shown here is derived from an EMBL/GenBank/DDBJ whole genome shotgun (WGS) entry which is preliminary data.</text>
</comment>
<evidence type="ECO:0000256" key="1">
    <source>
        <dbReference type="SAM" id="MobiDB-lite"/>
    </source>
</evidence>
<gene>
    <name evidence="2" type="ORF">TKK_020590</name>
</gene>
<feature type="region of interest" description="Disordered" evidence="1">
    <location>
        <begin position="87"/>
        <end position="123"/>
    </location>
</feature>
<evidence type="ECO:0000313" key="3">
    <source>
        <dbReference type="Proteomes" id="UP001627154"/>
    </source>
</evidence>
<reference evidence="2 3" key="1">
    <citation type="journal article" date="2024" name="bioRxiv">
        <title>A reference genome for Trichogramma kaykai: A tiny desert-dwelling parasitoid wasp with competing sex-ratio distorters.</title>
        <authorList>
            <person name="Culotta J."/>
            <person name="Lindsey A.R."/>
        </authorList>
    </citation>
    <scope>NUCLEOTIDE SEQUENCE [LARGE SCALE GENOMIC DNA]</scope>
    <source>
        <strain evidence="2 3">KSX58</strain>
    </source>
</reference>
<dbReference type="Proteomes" id="UP001627154">
    <property type="component" value="Unassembled WGS sequence"/>
</dbReference>
<evidence type="ECO:0000313" key="2">
    <source>
        <dbReference type="EMBL" id="KAL3383536.1"/>
    </source>
</evidence>
<feature type="region of interest" description="Disordered" evidence="1">
    <location>
        <begin position="204"/>
        <end position="223"/>
    </location>
</feature>
<sequence>MLSLFQERDIPSHFCDCGKLRKKDDDLSISQDKKCEFLMRIERHIPGKPASHTCTLFDTGMGLVGFIERLSIRRCEISSLITFKRRKETQNSTNKRRVGRRRSSSQRFKSPARIETPETRKQRDSESAVCRLDLLLQSTQSCYCLQRLKRRLALPPPPPPRTSAAYARAGSAARKRTHTHTHTHTRSYIHTRTCIEVDERARRGGHARRLRENTERERERDRESFYHLHGTERCIEGRDLSG</sequence>